<dbReference type="SUPFAM" id="SSF81321">
    <property type="entry name" value="Family A G protein-coupled receptor-like"/>
    <property type="match status" value="1"/>
</dbReference>
<dbReference type="InterPro" id="IPR019428">
    <property type="entry name" value="7TM_GPCR_serpentine_rcpt_Str"/>
</dbReference>
<keyword evidence="2" id="KW-0472">Membrane</keyword>
<feature type="transmembrane region" description="Helical" evidence="2">
    <location>
        <begin position="121"/>
        <end position="140"/>
    </location>
</feature>
<dbReference type="PANTHER" id="PTHR46000:SF10">
    <property type="entry name" value="SEVEN TM RECEPTOR"/>
    <property type="match status" value="1"/>
</dbReference>
<dbReference type="Proteomes" id="UP000008281">
    <property type="component" value="Unassembled WGS sequence"/>
</dbReference>
<dbReference type="Pfam" id="PF10326">
    <property type="entry name" value="7TM_GPCR_Str"/>
    <property type="match status" value="1"/>
</dbReference>
<proteinExistence type="predicted"/>
<keyword evidence="2" id="KW-1133">Transmembrane helix</keyword>
<dbReference type="eggNOG" id="ENOG502TANV">
    <property type="taxonomic scope" value="Eukaryota"/>
</dbReference>
<evidence type="ECO:0000313" key="3">
    <source>
        <dbReference type="EMBL" id="EFO98346.1"/>
    </source>
</evidence>
<dbReference type="PANTHER" id="PTHR46000">
    <property type="entry name" value="SEVEN TM RECEPTOR-RELATED"/>
    <property type="match status" value="1"/>
</dbReference>
<gene>
    <name evidence="3" type="ORF">CRE_24258</name>
</gene>
<reference evidence="3" key="1">
    <citation type="submission" date="2007-07" db="EMBL/GenBank/DDBJ databases">
        <title>PCAP assembly of the Caenorhabditis remanei genome.</title>
        <authorList>
            <consortium name="The Caenorhabditis remanei Sequencing Consortium"/>
            <person name="Wilson R.K."/>
        </authorList>
    </citation>
    <scope>NUCLEOTIDE SEQUENCE [LARGE SCALE GENOMIC DNA]</scope>
    <source>
        <strain evidence="3">PB4641</strain>
    </source>
</reference>
<evidence type="ECO:0008006" key="5">
    <source>
        <dbReference type="Google" id="ProtNLM"/>
    </source>
</evidence>
<dbReference type="AlphaFoldDB" id="E3NHQ6"/>
<dbReference type="STRING" id="31234.E3NHQ6"/>
<evidence type="ECO:0000313" key="4">
    <source>
        <dbReference type="Proteomes" id="UP000008281"/>
    </source>
</evidence>
<sequence length="187" mass="21339">MFEKYQVDSNDAPLFVLLAYEERENNTKVVRFRSLICILADMGNMTLQNAIMLTCAFLMYKTITNDLKKTTLTAHSQVHKQFFKALLYQLAAPSLVVHLPAIPLFFTPFFDLKFSFRTRVVIYFFSVYPLLDTLILFIVVSEYKHAVWKIIANRAAQVVSVLNVPSVAPSTPRSNTAHNTRVAESIL</sequence>
<dbReference type="InParanoid" id="E3NHQ6"/>
<keyword evidence="2" id="KW-0812">Transmembrane</keyword>
<organism evidence="4">
    <name type="scientific">Caenorhabditis remanei</name>
    <name type="common">Caenorhabditis vulgaris</name>
    <dbReference type="NCBI Taxonomy" id="31234"/>
    <lineage>
        <taxon>Eukaryota</taxon>
        <taxon>Metazoa</taxon>
        <taxon>Ecdysozoa</taxon>
        <taxon>Nematoda</taxon>
        <taxon>Chromadorea</taxon>
        <taxon>Rhabditida</taxon>
        <taxon>Rhabditina</taxon>
        <taxon>Rhabditomorpha</taxon>
        <taxon>Rhabditoidea</taxon>
        <taxon>Rhabditidae</taxon>
        <taxon>Peloderinae</taxon>
        <taxon>Caenorhabditis</taxon>
    </lineage>
</organism>
<dbReference type="OrthoDB" id="5834042at2759"/>
<dbReference type="OMA" id="ICILADM"/>
<dbReference type="EMBL" id="DS268683">
    <property type="protein sequence ID" value="EFO98346.1"/>
    <property type="molecule type" value="Genomic_DNA"/>
</dbReference>
<feature type="region of interest" description="Disordered" evidence="1">
    <location>
        <begin position="167"/>
        <end position="187"/>
    </location>
</feature>
<dbReference type="HOGENOM" id="CLU_1448998_0_0_1"/>
<evidence type="ECO:0000256" key="2">
    <source>
        <dbReference type="SAM" id="Phobius"/>
    </source>
</evidence>
<feature type="compositionally biased region" description="Polar residues" evidence="1">
    <location>
        <begin position="168"/>
        <end position="179"/>
    </location>
</feature>
<name>E3NHQ6_CAERE</name>
<accession>E3NHQ6</accession>
<keyword evidence="4" id="KW-1185">Reference proteome</keyword>
<protein>
    <recommendedName>
        <fullName evidence="5">G protein-coupled receptor</fullName>
    </recommendedName>
</protein>
<feature type="transmembrane region" description="Helical" evidence="2">
    <location>
        <begin position="86"/>
        <end position="109"/>
    </location>
</feature>
<evidence type="ECO:0000256" key="1">
    <source>
        <dbReference type="SAM" id="MobiDB-lite"/>
    </source>
</evidence>